<name>A0ABT1HQG0_STRSD</name>
<dbReference type="Pfam" id="PF01551">
    <property type="entry name" value="Peptidase_M23"/>
    <property type="match status" value="1"/>
</dbReference>
<comment type="caution">
    <text evidence="3">The sequence shown here is derived from an EMBL/GenBank/DDBJ whole genome shotgun (WGS) entry which is preliminary data.</text>
</comment>
<dbReference type="Gene3D" id="2.70.70.10">
    <property type="entry name" value="Glucose Permease (Domain IIA)"/>
    <property type="match status" value="1"/>
</dbReference>
<feature type="domain" description="SH3b" evidence="2">
    <location>
        <begin position="357"/>
        <end position="436"/>
    </location>
</feature>
<dbReference type="InterPro" id="IPR050570">
    <property type="entry name" value="Cell_wall_metabolism_enzyme"/>
</dbReference>
<gene>
    <name evidence="3" type="ORF">LX15_001424</name>
</gene>
<keyword evidence="4" id="KW-1185">Reference proteome</keyword>
<dbReference type="SMART" id="SM00287">
    <property type="entry name" value="SH3b"/>
    <property type="match status" value="1"/>
</dbReference>
<dbReference type="GO" id="GO:0006508">
    <property type="term" value="P:proteolysis"/>
    <property type="evidence" value="ECO:0007669"/>
    <property type="project" value="UniProtKB-KW"/>
</dbReference>
<reference evidence="3 4" key="1">
    <citation type="submission" date="2022-06" db="EMBL/GenBank/DDBJ databases">
        <title>Genomic Encyclopedia of Archaeal and Bacterial Type Strains, Phase II (KMG-II): from individual species to whole genera.</title>
        <authorList>
            <person name="Goeker M."/>
        </authorList>
    </citation>
    <scope>NUCLEOTIDE SEQUENCE [LARGE SCALE GENOMIC DNA]</scope>
    <source>
        <strain evidence="3 4">DSM 40477</strain>
    </source>
</reference>
<evidence type="ECO:0000259" key="2">
    <source>
        <dbReference type="PROSITE" id="PS51781"/>
    </source>
</evidence>
<evidence type="ECO:0000256" key="1">
    <source>
        <dbReference type="SAM" id="MobiDB-lite"/>
    </source>
</evidence>
<organism evidence="3 4">
    <name type="scientific">Streptoalloteichus tenebrarius (strain ATCC 17920 / DSM 40477 / JCM 4838 / CBS 697.72 / NBRC 16177 / NCIMB 11028 / NRRL B-12390 / A12253. 1 / ISP 5477)</name>
    <name type="common">Streptomyces tenebrarius</name>
    <dbReference type="NCBI Taxonomy" id="1933"/>
    <lineage>
        <taxon>Bacteria</taxon>
        <taxon>Bacillati</taxon>
        <taxon>Actinomycetota</taxon>
        <taxon>Actinomycetes</taxon>
        <taxon>Pseudonocardiales</taxon>
        <taxon>Pseudonocardiaceae</taxon>
        <taxon>Streptoalloteichus</taxon>
    </lineage>
</organism>
<keyword evidence="3" id="KW-0645">Protease</keyword>
<dbReference type="InterPro" id="IPR016047">
    <property type="entry name" value="M23ase_b-sheet_dom"/>
</dbReference>
<evidence type="ECO:0000313" key="4">
    <source>
        <dbReference type="Proteomes" id="UP001205311"/>
    </source>
</evidence>
<dbReference type="InterPro" id="IPR003646">
    <property type="entry name" value="SH3-like_bac-type"/>
</dbReference>
<dbReference type="InterPro" id="IPR011055">
    <property type="entry name" value="Dup_hybrid_motif"/>
</dbReference>
<sequence length="440" mass="45398">MAGQLSPASSPTASPVSSPRFDRPAGRRGRTAAAGVAAAVLLGATTGLLAGAAPAAAEPATATGGVEPALASVVSGKLLAEQGAQIATTYGAPGFQAASGDVLVEGKRTSRDRSWVFGGSVVRVPSTTHASPVTALFVGHRVDGRWQVELEGNPGFAALVRSAPAEVVRADERETLARTAAPAAEAAGLGLALPWTRGQAWGSAGVHGDSGTSRPFNAIDFSGGDGRVLAARAGKLYRFCTNARWPLMKLVHDNGWTTGYYHTRNQTSKGEGAQVAAGEYLGQTGNELPCGGSSTGAHVHFTLWQGNRPVSVNGKTIGGWTFYEGSRPYSGYAERNGRRINLPGGGIVNYGADNDTTPSATVRNNGGTVNLRSGPGTSYDVVGTVRDGDVVQIVCTARGDELTGPWGNRNNVWDRLTNGRWISDAFVDTGTNEPVAPACS</sequence>
<feature type="region of interest" description="Disordered" evidence="1">
    <location>
        <begin position="1"/>
        <end position="29"/>
    </location>
</feature>
<dbReference type="EMBL" id="JAMTCP010000005">
    <property type="protein sequence ID" value="MCP2257738.1"/>
    <property type="molecule type" value="Genomic_DNA"/>
</dbReference>
<dbReference type="Proteomes" id="UP001205311">
    <property type="component" value="Unassembled WGS sequence"/>
</dbReference>
<proteinExistence type="predicted"/>
<dbReference type="Pfam" id="PF08239">
    <property type="entry name" value="SH3_3"/>
    <property type="match status" value="1"/>
</dbReference>
<keyword evidence="3" id="KW-0378">Hydrolase</keyword>
<dbReference type="CDD" id="cd12797">
    <property type="entry name" value="M23_peptidase"/>
    <property type="match status" value="1"/>
</dbReference>
<dbReference type="PROSITE" id="PS51781">
    <property type="entry name" value="SH3B"/>
    <property type="match status" value="1"/>
</dbReference>
<feature type="compositionally biased region" description="Low complexity" evidence="1">
    <location>
        <begin position="1"/>
        <end position="19"/>
    </location>
</feature>
<dbReference type="InterPro" id="IPR000841">
    <property type="entry name" value="Pept_M23A_Blytic"/>
</dbReference>
<dbReference type="PANTHER" id="PTHR21666:SF270">
    <property type="entry name" value="MUREIN HYDROLASE ACTIVATOR ENVC"/>
    <property type="match status" value="1"/>
</dbReference>
<accession>A0ABT1HQG0</accession>
<evidence type="ECO:0000313" key="3">
    <source>
        <dbReference type="EMBL" id="MCP2257738.1"/>
    </source>
</evidence>
<dbReference type="GO" id="GO:0008233">
    <property type="term" value="F:peptidase activity"/>
    <property type="evidence" value="ECO:0007669"/>
    <property type="project" value="UniProtKB-KW"/>
</dbReference>
<dbReference type="Gene3D" id="2.30.30.40">
    <property type="entry name" value="SH3 Domains"/>
    <property type="match status" value="1"/>
</dbReference>
<protein>
    <submittedName>
        <fullName evidence="3">LasA protease</fullName>
    </submittedName>
</protein>
<dbReference type="PANTHER" id="PTHR21666">
    <property type="entry name" value="PEPTIDASE-RELATED"/>
    <property type="match status" value="1"/>
</dbReference>
<dbReference type="SUPFAM" id="SSF51261">
    <property type="entry name" value="Duplicated hybrid motif"/>
    <property type="match status" value="1"/>
</dbReference>
<dbReference type="PRINTS" id="PR00933">
    <property type="entry name" value="BLYTICPTASE"/>
</dbReference>